<reference evidence="2" key="1">
    <citation type="submission" date="2016-12" db="EMBL/GenBank/DDBJ databases">
        <authorList>
            <person name="Herbold C."/>
        </authorList>
    </citation>
    <scope>NUCLEOTIDE SEQUENCE [LARGE SCALE GENOMIC DNA]</scope>
</reference>
<protein>
    <submittedName>
        <fullName evidence="1">Uncharacterized protein</fullName>
    </submittedName>
</protein>
<proteinExistence type="predicted"/>
<organism evidence="1 2">
    <name type="scientific">Nitrosotalea sinensis</name>
    <dbReference type="NCBI Taxonomy" id="1499975"/>
    <lineage>
        <taxon>Archaea</taxon>
        <taxon>Nitrososphaerota</taxon>
        <taxon>Nitrososphaeria</taxon>
        <taxon>Nitrosotaleales</taxon>
        <taxon>Nitrosotaleaceae</taxon>
        <taxon>Nitrosotalea</taxon>
    </lineage>
</organism>
<accession>A0A2H1EIG8</accession>
<gene>
    <name evidence="1" type="ORF">NSIN_30341</name>
</gene>
<name>A0A2H1EIG8_9ARCH</name>
<dbReference type="Proteomes" id="UP000232412">
    <property type="component" value="Unassembled WGS sequence"/>
</dbReference>
<evidence type="ECO:0000313" key="1">
    <source>
        <dbReference type="EMBL" id="SHO47078.1"/>
    </source>
</evidence>
<keyword evidence="2" id="KW-1185">Reference proteome</keyword>
<dbReference type="RefSeq" id="WP_245871941.1">
    <property type="nucleotide sequence ID" value="NZ_FRFC01000004.1"/>
</dbReference>
<dbReference type="AlphaFoldDB" id="A0A2H1EIG8"/>
<dbReference type="EMBL" id="FRFC01000004">
    <property type="protein sequence ID" value="SHO47078.1"/>
    <property type="molecule type" value="Genomic_DNA"/>
</dbReference>
<sequence>MVSTKRATKGSQKANHDSPVIMDFGTRKISNQNFSKMIALPKTALANCSPNEIAQVNVKLVQDKGEKYIKLTPVCQTEKEIEK</sequence>
<evidence type="ECO:0000313" key="2">
    <source>
        <dbReference type="Proteomes" id="UP000232412"/>
    </source>
</evidence>